<comment type="subcellular location">
    <subcellularLocation>
        <location evidence="5">Mitochondrion inner membrane</location>
        <topology evidence="5">Peripheral membrane protein</topology>
        <orientation evidence="5">Matrix side</orientation>
    </subcellularLocation>
</comment>
<dbReference type="InterPro" id="IPR029063">
    <property type="entry name" value="SAM-dependent_MTases_sf"/>
</dbReference>
<dbReference type="GO" id="GO:0032259">
    <property type="term" value="P:methylation"/>
    <property type="evidence" value="ECO:0007669"/>
    <property type="project" value="UniProtKB-KW"/>
</dbReference>
<dbReference type="EC" id="2.1.1.114" evidence="5"/>
<feature type="binding site" evidence="5">
    <location>
        <position position="109"/>
    </location>
    <ligand>
        <name>S-adenosyl-L-methionine</name>
        <dbReference type="ChEBI" id="CHEBI:59789"/>
    </ligand>
</feature>
<comment type="similarity">
    <text evidence="5">Belongs to the class I-like SAM-binding methyltransferase superfamily. UbiG/COQ3 family.</text>
</comment>
<feature type="binding site" evidence="5">
    <location>
        <position position="187"/>
    </location>
    <ligand>
        <name>Mg(2+)</name>
        <dbReference type="ChEBI" id="CHEBI:18420"/>
    </ligand>
</feature>
<dbReference type="PANTHER" id="PTHR43464:SF19">
    <property type="entry name" value="UBIQUINONE BIOSYNTHESIS O-METHYLTRANSFERASE, MITOCHONDRIAL"/>
    <property type="match status" value="1"/>
</dbReference>
<dbReference type="InterPro" id="IPR010233">
    <property type="entry name" value="UbiG_MeTrfase"/>
</dbReference>
<name>A0A9N8E6T1_9STRA</name>
<evidence type="ECO:0000256" key="3">
    <source>
        <dbReference type="ARBA" id="ARBA00022688"/>
    </source>
</evidence>
<accession>A0A9N8E6T1</accession>
<keyword evidence="4 5" id="KW-0949">S-adenosyl-L-methionine</keyword>
<dbReference type="Pfam" id="PF13489">
    <property type="entry name" value="Methyltransf_23"/>
    <property type="match status" value="1"/>
</dbReference>
<dbReference type="PANTHER" id="PTHR43464">
    <property type="entry name" value="METHYLTRANSFERASE"/>
    <property type="match status" value="1"/>
</dbReference>
<dbReference type="GO" id="GO:0010420">
    <property type="term" value="F:polyprenyldihydroxybenzoate methyltransferase activity"/>
    <property type="evidence" value="ECO:0007669"/>
    <property type="project" value="UniProtKB-UniRule"/>
</dbReference>
<feature type="binding site" evidence="5">
    <location>
        <position position="183"/>
    </location>
    <ligand>
        <name>S-adenosyl-L-methionine</name>
        <dbReference type="ChEBI" id="CHEBI:59789"/>
    </ligand>
</feature>
<keyword evidence="5" id="KW-0496">Mitochondrion</keyword>
<evidence type="ECO:0000256" key="1">
    <source>
        <dbReference type="ARBA" id="ARBA00022603"/>
    </source>
</evidence>
<keyword evidence="5" id="KW-0479">Metal-binding</keyword>
<keyword evidence="5" id="KW-0999">Mitochondrion inner membrane</keyword>
<evidence type="ECO:0000256" key="2">
    <source>
        <dbReference type="ARBA" id="ARBA00022679"/>
    </source>
</evidence>
<sequence>MLSAVRQSHRRVFNSIAASLHRVRNRNSYIGQRYRGASSTSTSISQDEVSKFSGMDKDWWDPSFHPLIAMNPIRIRYILDIVQKQHSATTNHNNPNAPPLHNFKALDVGCGGGLLSESLARLGANVTAIDPSEALVQKAQEHAMQTGDPRLRNIDYRGGLSVEELAATEDDNHPLLFDVVCLLEVLEHASDVASLVQAASSLVKPDTGLLFVSTMNRTWKSHLLTIVGAEYIMGYVPRGTHDWNQYLAPQEVAQTMDGFGMEQVHVSGMVLTKPPLCGQWDWKLDGNDTDVNWIGAYRRRINPT</sequence>
<feature type="binding site" evidence="5">
    <location>
        <position position="74"/>
    </location>
    <ligand>
        <name>S-adenosyl-L-methionine</name>
        <dbReference type="ChEBI" id="CHEBI:59789"/>
    </ligand>
</feature>
<dbReference type="GO" id="GO:0046872">
    <property type="term" value="F:metal ion binding"/>
    <property type="evidence" value="ECO:0007669"/>
    <property type="project" value="UniProtKB-KW"/>
</dbReference>
<dbReference type="EC" id="2.1.1.-" evidence="5"/>
<feature type="binding site" evidence="5">
    <location>
        <position position="188"/>
    </location>
    <ligand>
        <name>Mg(2+)</name>
        <dbReference type="ChEBI" id="CHEBI:18420"/>
    </ligand>
</feature>
<evidence type="ECO:0000313" key="7">
    <source>
        <dbReference type="Proteomes" id="UP001153069"/>
    </source>
</evidence>
<feature type="binding site" evidence="5">
    <location>
        <position position="130"/>
    </location>
    <ligand>
        <name>S-adenosyl-L-methionine</name>
        <dbReference type="ChEBI" id="CHEBI:59789"/>
    </ligand>
</feature>
<dbReference type="Proteomes" id="UP001153069">
    <property type="component" value="Unassembled WGS sequence"/>
</dbReference>
<gene>
    <name evidence="6" type="ORF">SEMRO_610_G175130.1</name>
</gene>
<protein>
    <recommendedName>
        <fullName evidence="5">Ubiquinone biosynthesis O-methyltransferase, mitochondrial</fullName>
    </recommendedName>
    <alternativeName>
        <fullName evidence="5">3-demethylubiquinol 3-O-methyltransferase</fullName>
        <ecNumber evidence="5">2.1.1.64</ecNumber>
    </alternativeName>
    <alternativeName>
        <fullName evidence="5">3-demethylubiquinone 3-O-methyltransferase</fullName>
        <ecNumber evidence="5">2.1.1.-</ecNumber>
    </alternativeName>
    <alternativeName>
        <fullName evidence="5">Polyprenyldihydroxybenzoate methyltransferase</fullName>
        <ecNumber evidence="5">2.1.1.114</ecNumber>
    </alternativeName>
</protein>
<dbReference type="SUPFAM" id="SSF53335">
    <property type="entry name" value="S-adenosyl-L-methionine-dependent methyltransferases"/>
    <property type="match status" value="1"/>
</dbReference>
<dbReference type="HAMAP" id="MF_00472">
    <property type="entry name" value="UbiG"/>
    <property type="match status" value="1"/>
</dbReference>
<comment type="caution">
    <text evidence="6">The sequence shown here is derived from an EMBL/GenBank/DDBJ whole genome shotgun (WGS) entry which is preliminary data.</text>
</comment>
<comment type="pathway">
    <text evidence="5">Cofactor biosynthesis; ubiquinone biosynthesis.</text>
</comment>
<keyword evidence="3 5" id="KW-0831">Ubiquinone biosynthesis</keyword>
<dbReference type="CDD" id="cd02440">
    <property type="entry name" value="AdoMet_MTases"/>
    <property type="match status" value="1"/>
</dbReference>
<keyword evidence="5" id="KW-0460">Magnesium</keyword>
<dbReference type="EMBL" id="CAICTM010000609">
    <property type="protein sequence ID" value="CAB9513749.1"/>
    <property type="molecule type" value="Genomic_DNA"/>
</dbReference>
<dbReference type="EC" id="2.1.1.64" evidence="5"/>
<keyword evidence="1 5" id="KW-0489">Methyltransferase</keyword>
<comment type="subunit">
    <text evidence="5">Component of a multi-subunit COQ enzyme complex.</text>
</comment>
<dbReference type="GO" id="GO:0061542">
    <property type="term" value="F:3-demethylubiquinol 3-O-methyltransferase activity"/>
    <property type="evidence" value="ECO:0007669"/>
    <property type="project" value="UniProtKB-UniRule"/>
</dbReference>
<proteinExistence type="inferred from homology"/>
<reference evidence="6" key="1">
    <citation type="submission" date="2020-06" db="EMBL/GenBank/DDBJ databases">
        <authorList>
            <consortium name="Plant Systems Biology data submission"/>
        </authorList>
    </citation>
    <scope>NUCLEOTIDE SEQUENCE</scope>
    <source>
        <strain evidence="6">D6</strain>
    </source>
</reference>
<feature type="binding site" evidence="5">
    <location>
        <position position="184"/>
    </location>
    <ligand>
        <name>Mg(2+)</name>
        <dbReference type="ChEBI" id="CHEBI:18420"/>
    </ligand>
</feature>
<keyword evidence="2 5" id="KW-0808">Transferase</keyword>
<dbReference type="NCBIfam" id="TIGR01983">
    <property type="entry name" value="UbiG"/>
    <property type="match status" value="1"/>
</dbReference>
<dbReference type="GO" id="GO:0031314">
    <property type="term" value="C:extrinsic component of mitochondrial inner membrane"/>
    <property type="evidence" value="ECO:0007669"/>
    <property type="project" value="UniProtKB-UniRule"/>
</dbReference>
<keyword evidence="5" id="KW-0472">Membrane</keyword>
<comment type="function">
    <text evidence="5">O-methyltransferase required for two non-consecutive steps during ubiquinone biosynthesis. Catalyzes the 2 O-methylation of 3,4-dihydroxy-5-(all-trans-polyprenyl)benzoic acid into 4-hydroxy-3-methoxy-5-(all-trans-polyprenyl)benzoic acid. Also catalyzes the last step of ubiquinone biosynthesis by mediating methylation of 3-demethylubiquinone into ubiquinone. Also able to mediate the methylation of 3-demethylubiquinol into ubiquinol.</text>
</comment>
<dbReference type="OrthoDB" id="3265906at2759"/>
<comment type="catalytic activity">
    <reaction evidence="5">
        <text>a 3-demethylubiquinone + S-adenosyl-L-methionine = a ubiquinone + S-adenosyl-L-homocysteine</text>
        <dbReference type="Rhea" id="RHEA:81215"/>
        <dbReference type="Rhea" id="RHEA-COMP:9565"/>
        <dbReference type="Rhea" id="RHEA-COMP:19654"/>
        <dbReference type="ChEBI" id="CHEBI:16389"/>
        <dbReference type="ChEBI" id="CHEBI:57856"/>
        <dbReference type="ChEBI" id="CHEBI:59789"/>
        <dbReference type="ChEBI" id="CHEBI:231825"/>
    </reaction>
</comment>
<dbReference type="Gene3D" id="3.40.50.150">
    <property type="entry name" value="Vaccinia Virus protein VP39"/>
    <property type="match status" value="1"/>
</dbReference>
<organism evidence="6 7">
    <name type="scientific">Seminavis robusta</name>
    <dbReference type="NCBI Taxonomy" id="568900"/>
    <lineage>
        <taxon>Eukaryota</taxon>
        <taxon>Sar</taxon>
        <taxon>Stramenopiles</taxon>
        <taxon>Ochrophyta</taxon>
        <taxon>Bacillariophyta</taxon>
        <taxon>Bacillariophyceae</taxon>
        <taxon>Bacillariophycidae</taxon>
        <taxon>Naviculales</taxon>
        <taxon>Naviculaceae</taxon>
        <taxon>Seminavis</taxon>
    </lineage>
</organism>
<comment type="catalytic activity">
    <reaction evidence="5">
        <text>a 3,4-dihydroxy-5-(all-trans-polyprenyl)benzoate + S-adenosyl-L-methionine = a 4-hydroxy-3-methoxy-5-(all-trans-polyprenyl)benzoate + S-adenosyl-L-homocysteine + H(+)</text>
        <dbReference type="Rhea" id="RHEA:44452"/>
        <dbReference type="Rhea" id="RHEA-COMP:10930"/>
        <dbReference type="Rhea" id="RHEA-COMP:10931"/>
        <dbReference type="ChEBI" id="CHEBI:15378"/>
        <dbReference type="ChEBI" id="CHEBI:57856"/>
        <dbReference type="ChEBI" id="CHEBI:59789"/>
        <dbReference type="ChEBI" id="CHEBI:64694"/>
        <dbReference type="ChEBI" id="CHEBI:84443"/>
        <dbReference type="EC" id="2.1.1.114"/>
    </reaction>
</comment>
<keyword evidence="7" id="KW-1185">Reference proteome</keyword>
<evidence type="ECO:0000256" key="4">
    <source>
        <dbReference type="ARBA" id="ARBA00022691"/>
    </source>
</evidence>
<comment type="catalytic activity">
    <reaction evidence="5">
        <text>a 3-demethylubiquinol + S-adenosyl-L-methionine = a ubiquinol + S-adenosyl-L-homocysteine + H(+)</text>
        <dbReference type="Rhea" id="RHEA:44380"/>
        <dbReference type="Rhea" id="RHEA-COMP:9566"/>
        <dbReference type="Rhea" id="RHEA-COMP:10914"/>
        <dbReference type="ChEBI" id="CHEBI:15378"/>
        <dbReference type="ChEBI" id="CHEBI:17976"/>
        <dbReference type="ChEBI" id="CHEBI:57856"/>
        <dbReference type="ChEBI" id="CHEBI:59789"/>
        <dbReference type="ChEBI" id="CHEBI:84422"/>
        <dbReference type="EC" id="2.1.1.64"/>
    </reaction>
</comment>
<comment type="cofactor">
    <cofactor evidence="5">
        <name>Mg(2+)</name>
        <dbReference type="ChEBI" id="CHEBI:18420"/>
    </cofactor>
</comment>
<evidence type="ECO:0000313" key="6">
    <source>
        <dbReference type="EMBL" id="CAB9513749.1"/>
    </source>
</evidence>
<dbReference type="AlphaFoldDB" id="A0A9N8E6T1"/>
<evidence type="ECO:0000256" key="5">
    <source>
        <dbReference type="HAMAP-Rule" id="MF_03190"/>
    </source>
</evidence>